<sequence>MYNKFFILKKKILIGYIYKLFFVPFTLHFPFLPSYCLSSLMACNQHKVWRRVAFLLSLLSILQICARGDPQVPCYFILGDSLSDNGNNNGLSTKAKANFKPYGIDFPVGPTGRFSNGRTIVDVTAELLGFGEYIPPFTSAKGRDVLKGVNYASASAGILDESGKQLGQAIPLGGQLKNYLKTFSQISKILGGGTAAHKYLNKCMFTVGIGSNDFINNYFMPDVFRTSELYSLDRFVATLIDQYSQYLQTLYKCGARKVALFGLGPIGCAPAELARYGATPGSICVDKINDAVVRFNKRLISLVDDLNDNYKDAKFTYINILEIGTGDATAAGFKVTNSGCCGGQKGCLPLATPCKNRDEYTFWDEFHPTDAMNVIFANRAYKALTPTDAHPIDISTLACL</sequence>
<accession>D7TJU0</accession>
<keyword evidence="8" id="KW-0812">Transmembrane</keyword>
<keyword evidence="10" id="KW-1185">Reference proteome</keyword>
<evidence type="ECO:0000256" key="8">
    <source>
        <dbReference type="SAM" id="Phobius"/>
    </source>
</evidence>
<dbReference type="EMBL" id="FN595992">
    <property type="protein sequence ID" value="CBI30762.3"/>
    <property type="molecule type" value="Genomic_DNA"/>
</dbReference>
<evidence type="ECO:0000256" key="1">
    <source>
        <dbReference type="ARBA" id="ARBA00004613"/>
    </source>
</evidence>
<dbReference type="InParanoid" id="D7TJU0"/>
<dbReference type="HOGENOM" id="CLU_015101_0_0_1"/>
<dbReference type="GO" id="GO:0016042">
    <property type="term" value="P:lipid catabolic process"/>
    <property type="evidence" value="ECO:0007669"/>
    <property type="project" value="UniProtKB-KW"/>
</dbReference>
<evidence type="ECO:0008006" key="11">
    <source>
        <dbReference type="Google" id="ProtNLM"/>
    </source>
</evidence>
<keyword evidence="4" id="KW-0732">Signal</keyword>
<proteinExistence type="inferred from homology"/>
<dbReference type="eggNOG" id="ENOG502SIKN">
    <property type="taxonomic scope" value="Eukaryota"/>
</dbReference>
<dbReference type="InterPro" id="IPR036514">
    <property type="entry name" value="SGNH_hydro_sf"/>
</dbReference>
<evidence type="ECO:0000256" key="5">
    <source>
        <dbReference type="ARBA" id="ARBA00022801"/>
    </source>
</evidence>
<dbReference type="GO" id="GO:0016788">
    <property type="term" value="F:hydrolase activity, acting on ester bonds"/>
    <property type="evidence" value="ECO:0007669"/>
    <property type="project" value="InterPro"/>
</dbReference>
<evidence type="ECO:0000256" key="2">
    <source>
        <dbReference type="ARBA" id="ARBA00008668"/>
    </source>
</evidence>
<keyword evidence="5" id="KW-0378">Hydrolase</keyword>
<keyword evidence="7" id="KW-0443">Lipid metabolism</keyword>
<evidence type="ECO:0000313" key="9">
    <source>
        <dbReference type="EMBL" id="CBI30762.3"/>
    </source>
</evidence>
<dbReference type="InterPro" id="IPR035669">
    <property type="entry name" value="SGNH_plant_lipase-like"/>
</dbReference>
<protein>
    <recommendedName>
        <fullName evidence="11">GDSL esterase/lipase</fullName>
    </recommendedName>
</protein>
<dbReference type="GO" id="GO:0005576">
    <property type="term" value="C:extracellular region"/>
    <property type="evidence" value="ECO:0007669"/>
    <property type="project" value="UniProtKB-SubCell"/>
</dbReference>
<evidence type="ECO:0000313" key="10">
    <source>
        <dbReference type="Proteomes" id="UP000009183"/>
    </source>
</evidence>
<dbReference type="AlphaFoldDB" id="D7TJU0"/>
<dbReference type="PANTHER" id="PTHR45650">
    <property type="entry name" value="GDSL-LIKE LIPASE/ACYLHYDROLASE-RELATED"/>
    <property type="match status" value="1"/>
</dbReference>
<evidence type="ECO:0000256" key="6">
    <source>
        <dbReference type="ARBA" id="ARBA00022963"/>
    </source>
</evidence>
<dbReference type="ExpressionAtlas" id="D7TJU0">
    <property type="expression patterns" value="differential"/>
</dbReference>
<comment type="similarity">
    <text evidence="2">Belongs to the 'GDSL' lipolytic enzyme family.</text>
</comment>
<dbReference type="OrthoDB" id="1683520at2759"/>
<feature type="transmembrane region" description="Helical" evidence="8">
    <location>
        <begin position="12"/>
        <end position="31"/>
    </location>
</feature>
<dbReference type="SUPFAM" id="SSF52266">
    <property type="entry name" value="SGNH hydrolase"/>
    <property type="match status" value="1"/>
</dbReference>
<comment type="subcellular location">
    <subcellularLocation>
        <location evidence="1">Secreted</location>
    </subcellularLocation>
</comment>
<keyword evidence="3" id="KW-0964">Secreted</keyword>
<dbReference type="OMA" id="PNISCCA"/>
<evidence type="ECO:0000256" key="3">
    <source>
        <dbReference type="ARBA" id="ARBA00022525"/>
    </source>
</evidence>
<gene>
    <name evidence="9" type="ordered locus">VIT_10s0003g02090</name>
</gene>
<dbReference type="Gene3D" id="3.40.50.1110">
    <property type="entry name" value="SGNH hydrolase"/>
    <property type="match status" value="1"/>
</dbReference>
<name>D7TJU0_VITVI</name>
<keyword evidence="8" id="KW-0472">Membrane</keyword>
<organism evidence="9 10">
    <name type="scientific">Vitis vinifera</name>
    <name type="common">Grape</name>
    <dbReference type="NCBI Taxonomy" id="29760"/>
    <lineage>
        <taxon>Eukaryota</taxon>
        <taxon>Viridiplantae</taxon>
        <taxon>Streptophyta</taxon>
        <taxon>Embryophyta</taxon>
        <taxon>Tracheophyta</taxon>
        <taxon>Spermatophyta</taxon>
        <taxon>Magnoliopsida</taxon>
        <taxon>eudicotyledons</taxon>
        <taxon>Gunneridae</taxon>
        <taxon>Pentapetalae</taxon>
        <taxon>rosids</taxon>
        <taxon>Vitales</taxon>
        <taxon>Vitaceae</taxon>
        <taxon>Viteae</taxon>
        <taxon>Vitis</taxon>
    </lineage>
</organism>
<keyword evidence="6" id="KW-0442">Lipid degradation</keyword>
<reference evidence="10" key="1">
    <citation type="journal article" date="2007" name="Nature">
        <title>The grapevine genome sequence suggests ancestral hexaploidization in major angiosperm phyla.</title>
        <authorList>
            <consortium name="The French-Italian Public Consortium for Grapevine Genome Characterization."/>
            <person name="Jaillon O."/>
            <person name="Aury J.-M."/>
            <person name="Noel B."/>
            <person name="Policriti A."/>
            <person name="Clepet C."/>
            <person name="Casagrande A."/>
            <person name="Choisne N."/>
            <person name="Aubourg S."/>
            <person name="Vitulo N."/>
            <person name="Jubin C."/>
            <person name="Vezzi A."/>
            <person name="Legeai F."/>
            <person name="Hugueney P."/>
            <person name="Dasilva C."/>
            <person name="Horner D."/>
            <person name="Mica E."/>
            <person name="Jublot D."/>
            <person name="Poulain J."/>
            <person name="Bruyere C."/>
            <person name="Billault A."/>
            <person name="Segurens B."/>
            <person name="Gouyvenoux M."/>
            <person name="Ugarte E."/>
            <person name="Cattonaro F."/>
            <person name="Anthouard V."/>
            <person name="Vico V."/>
            <person name="Del Fabbro C."/>
            <person name="Alaux M."/>
            <person name="Di Gaspero G."/>
            <person name="Dumas V."/>
            <person name="Felice N."/>
            <person name="Paillard S."/>
            <person name="Juman I."/>
            <person name="Moroldo M."/>
            <person name="Scalabrin S."/>
            <person name="Canaguier A."/>
            <person name="Le Clainche I."/>
            <person name="Malacrida G."/>
            <person name="Durand E."/>
            <person name="Pesole G."/>
            <person name="Laucou V."/>
            <person name="Chatelet P."/>
            <person name="Merdinoglu D."/>
            <person name="Delledonne M."/>
            <person name="Pezzotti M."/>
            <person name="Lecharny A."/>
            <person name="Scarpelli C."/>
            <person name="Artiguenave F."/>
            <person name="Pe M.E."/>
            <person name="Valle G."/>
            <person name="Morgante M."/>
            <person name="Caboche M."/>
            <person name="Adam-Blondon A.-F."/>
            <person name="Weissenbach J."/>
            <person name="Quetier F."/>
            <person name="Wincker P."/>
        </authorList>
    </citation>
    <scope>NUCLEOTIDE SEQUENCE [LARGE SCALE GENOMIC DNA]</scope>
    <source>
        <strain evidence="10">cv. Pinot noir / PN40024</strain>
    </source>
</reference>
<evidence type="ECO:0000256" key="7">
    <source>
        <dbReference type="ARBA" id="ARBA00023098"/>
    </source>
</evidence>
<dbReference type="InterPro" id="IPR051238">
    <property type="entry name" value="GDSL_esterase/lipase"/>
</dbReference>
<dbReference type="InterPro" id="IPR001087">
    <property type="entry name" value="GDSL"/>
</dbReference>
<evidence type="ECO:0000256" key="4">
    <source>
        <dbReference type="ARBA" id="ARBA00022729"/>
    </source>
</evidence>
<keyword evidence="8" id="KW-1133">Transmembrane helix</keyword>
<dbReference type="CDD" id="cd01837">
    <property type="entry name" value="SGNH_plant_lipase_like"/>
    <property type="match status" value="1"/>
</dbReference>
<dbReference type="PANTHER" id="PTHR45650:SF9">
    <property type="entry name" value="SGNH HYDROLASE-TYPE ESTERASE DOMAIN-CONTAINING PROTEIN"/>
    <property type="match status" value="1"/>
</dbReference>
<dbReference type="Pfam" id="PF00657">
    <property type="entry name" value="Lipase_GDSL"/>
    <property type="match status" value="1"/>
</dbReference>
<dbReference type="PaxDb" id="29760-VIT_10s0003g02090.t01"/>
<dbReference type="Proteomes" id="UP000009183">
    <property type="component" value="Chromosome 10"/>
</dbReference>